<accession>Q0U522</accession>
<dbReference type="HOGENOM" id="CLU_008198_0_0_1"/>
<feature type="domain" description="Clr5" evidence="5">
    <location>
        <begin position="99"/>
        <end position="150"/>
    </location>
</feature>
<dbReference type="Pfam" id="PF12796">
    <property type="entry name" value="Ank_2"/>
    <property type="match status" value="3"/>
</dbReference>
<evidence type="ECO:0000256" key="1">
    <source>
        <dbReference type="ARBA" id="ARBA00022737"/>
    </source>
</evidence>
<evidence type="ECO:0000256" key="3">
    <source>
        <dbReference type="PROSITE-ProRule" id="PRU00023"/>
    </source>
</evidence>
<dbReference type="Gene3D" id="1.25.40.20">
    <property type="entry name" value="Ankyrin repeat-containing domain"/>
    <property type="match status" value="3"/>
</dbReference>
<feature type="repeat" description="ANK" evidence="3">
    <location>
        <begin position="439"/>
        <end position="464"/>
    </location>
</feature>
<feature type="repeat" description="ANK" evidence="3">
    <location>
        <begin position="644"/>
        <end position="671"/>
    </location>
</feature>
<evidence type="ECO:0000259" key="5">
    <source>
        <dbReference type="Pfam" id="PF14420"/>
    </source>
</evidence>
<dbReference type="EMBL" id="CH445349">
    <property type="protein sequence ID" value="EAT79469.2"/>
    <property type="molecule type" value="Genomic_DNA"/>
</dbReference>
<organism evidence="6 7">
    <name type="scientific">Phaeosphaeria nodorum (strain SN15 / ATCC MYA-4574 / FGSC 10173)</name>
    <name type="common">Glume blotch fungus</name>
    <name type="synonym">Parastagonospora nodorum</name>
    <dbReference type="NCBI Taxonomy" id="321614"/>
    <lineage>
        <taxon>Eukaryota</taxon>
        <taxon>Fungi</taxon>
        <taxon>Dikarya</taxon>
        <taxon>Ascomycota</taxon>
        <taxon>Pezizomycotina</taxon>
        <taxon>Dothideomycetes</taxon>
        <taxon>Pleosporomycetidae</taxon>
        <taxon>Pleosporales</taxon>
        <taxon>Pleosporineae</taxon>
        <taxon>Phaeosphaeriaceae</taxon>
        <taxon>Parastagonospora</taxon>
    </lineage>
</organism>
<dbReference type="Pfam" id="PF14420">
    <property type="entry name" value="Clr5"/>
    <property type="match status" value="1"/>
</dbReference>
<feature type="region of interest" description="Disordered" evidence="4">
    <location>
        <begin position="1"/>
        <end position="27"/>
    </location>
</feature>
<keyword evidence="1" id="KW-0677">Repeat</keyword>
<dbReference type="InParanoid" id="Q0U522"/>
<dbReference type="AlphaFoldDB" id="Q0U522"/>
<dbReference type="InterPro" id="IPR002110">
    <property type="entry name" value="Ankyrin_rpt"/>
</dbReference>
<keyword evidence="2 3" id="KW-0040">ANK repeat</keyword>
<dbReference type="GeneID" id="5980270"/>
<sequence>MSAKVAQMKMSSQRVSAGARTQKVAHTNDDRLPKSRFWLPPIDGAVCVHACQHVREVAFNALPIKGEEDFGNSESQRAVCVSFCHNNNDSTMPKRPALDDEWDLHKDVIVDLYVSQGKSLSEVMTAMAAQGFKRTKARYERAFKSWGISKNISKSEWTLIVRRLQEREILKKRTDIRVRGMLVPLSKIQKQRRLYESSSIFDRIRLDTSALQQQSVPLDIAIFTPAASPSPFTEDSGMLPSPLDDHTILQLTLRAPWNRFQDFLLSSASTKLEVPKVTHFLRDRPASSELQTDSKRREHNVMIIPHVPESEAHPVLHDPASYLPSTDSESKEVRTAGGTAVLALSQGMSGINLLQLIVASMSNNFEVPRMGSIVMDLIENSEYRDTLESALRRDLDTSNALAEKLLHPAAQSGRQSLVKLLLDLGVGVNLRVQTMVGADPMTALELAVCQDNRSLVKLLLERGATDWNASLWSPSFSHITSCQGTIFDLALERGHSYLFGEILGFMSSNPGRFPEVTLCTLRNAVLLGRTEVVKILWHSRPQLIESAKLVPWIFFEAALLCETVQEVNPLVNALCEMGLNMTAMSDTGKGSALAAASRTPNTAMISRLLAANAPIYSVAMGHDCVGTGTNCCCKAYKHKFCDIKGFNALHVAIENDHYALVWLLLSRGAAVQQGCGTYPIQLAAAKGNPYMIELLIQNGADVNATFSERDDDAHPPHPALSALRTALSNNHMEAARLLYRAGGTLFSGEVEDCDKHSLHALLPFIAENGSQDFVLRVFRCLAHDTRVVLPYLPVLISRFGANIADSFVFAESEPPAHDAHPPLDPKKAAWNYEKILQAFNNYPMFPSANRKVLLDLSVELSELSSQQLTRLLILAMRIRSVTLAVEILRAGANPFDTISGTMKPTNTEVDTKYDLTEGKSAFLESVRLCNWGLTRIVLERHMQWPSGIQQMCEAFSHALCKGLVVLERMLLAQGMSWKHIGRYLGPHYLENRLQAALANFILARNYPEMTRILRYSHCCKNLINPPERLEQKTPLQYLALHNQSEHVRTFLDLGAEVNAEAGPVQGATAFQFAAMNGNFKIADMLIKAGADINAPPAAIGGRSAIEGAAEWGRLDMVHYLLEIGADINDQRNYRRTVYRAWKQGHHTIARMVYNYRLEKLGTERCETPESIMATITKAELHANTSDMSNL</sequence>
<dbReference type="InterPro" id="IPR036770">
    <property type="entry name" value="Ankyrin_rpt-contain_sf"/>
</dbReference>
<reference evidence="7" key="1">
    <citation type="journal article" date="2007" name="Plant Cell">
        <title>Dothideomycete-plant interactions illuminated by genome sequencing and EST analysis of the wheat pathogen Stagonospora nodorum.</title>
        <authorList>
            <person name="Hane J.K."/>
            <person name="Lowe R.G."/>
            <person name="Solomon P.S."/>
            <person name="Tan K.C."/>
            <person name="Schoch C.L."/>
            <person name="Spatafora J.W."/>
            <person name="Crous P.W."/>
            <person name="Kodira C."/>
            <person name="Birren B.W."/>
            <person name="Galagan J.E."/>
            <person name="Torriani S.F."/>
            <person name="McDonald B.A."/>
            <person name="Oliver R.P."/>
        </authorList>
    </citation>
    <scope>NUCLEOTIDE SEQUENCE [LARGE SCALE GENOMIC DNA]</scope>
    <source>
        <strain evidence="7">SN15 / ATCC MYA-4574 / FGSC 10173</strain>
    </source>
</reference>
<dbReference type="Proteomes" id="UP000001055">
    <property type="component" value="Unassembled WGS sequence"/>
</dbReference>
<dbReference type="eggNOG" id="KOG0508">
    <property type="taxonomic scope" value="Eukaryota"/>
</dbReference>
<feature type="repeat" description="ANK" evidence="3">
    <location>
        <begin position="401"/>
        <end position="433"/>
    </location>
</feature>
<gene>
    <name evidence="6" type="ORF">SNOG_13142</name>
</gene>
<dbReference type="PANTHER" id="PTHR24198:SF165">
    <property type="entry name" value="ANKYRIN REPEAT-CONTAINING PROTEIN-RELATED"/>
    <property type="match status" value="1"/>
</dbReference>
<evidence type="ECO:0000313" key="6">
    <source>
        <dbReference type="EMBL" id="EAT79469.2"/>
    </source>
</evidence>
<name>Q0U522_PHANO</name>
<feature type="repeat" description="ANK" evidence="3">
    <location>
        <begin position="675"/>
        <end position="707"/>
    </location>
</feature>
<feature type="repeat" description="ANK" evidence="3">
    <location>
        <begin position="1030"/>
        <end position="1062"/>
    </location>
</feature>
<feature type="repeat" description="ANK" evidence="3">
    <location>
        <begin position="1100"/>
        <end position="1132"/>
    </location>
</feature>
<evidence type="ECO:0000256" key="4">
    <source>
        <dbReference type="SAM" id="MobiDB-lite"/>
    </source>
</evidence>
<evidence type="ECO:0000313" key="7">
    <source>
        <dbReference type="Proteomes" id="UP000001055"/>
    </source>
</evidence>
<dbReference type="PANTHER" id="PTHR24198">
    <property type="entry name" value="ANKYRIN REPEAT AND PROTEIN KINASE DOMAIN-CONTAINING PROTEIN"/>
    <property type="match status" value="1"/>
</dbReference>
<dbReference type="SUPFAM" id="SSF48403">
    <property type="entry name" value="Ankyrin repeat"/>
    <property type="match status" value="2"/>
</dbReference>
<protein>
    <recommendedName>
        <fullName evidence="5">Clr5 domain-containing protein</fullName>
    </recommendedName>
</protein>
<dbReference type="Pfam" id="PF00023">
    <property type="entry name" value="Ank"/>
    <property type="match status" value="1"/>
</dbReference>
<dbReference type="RefSeq" id="XP_001803355.1">
    <property type="nucleotide sequence ID" value="XM_001803303.1"/>
</dbReference>
<evidence type="ECO:0000256" key="2">
    <source>
        <dbReference type="ARBA" id="ARBA00023043"/>
    </source>
</evidence>
<dbReference type="InterPro" id="IPR025676">
    <property type="entry name" value="Clr5_dom"/>
</dbReference>
<feature type="repeat" description="ANK" evidence="3">
    <location>
        <begin position="1065"/>
        <end position="1097"/>
    </location>
</feature>
<dbReference type="KEGG" id="pno:SNOG_13142"/>
<dbReference type="VEuPathDB" id="FungiDB:JI435_131420"/>
<proteinExistence type="predicted"/>
<dbReference type="PROSITE" id="PS50297">
    <property type="entry name" value="ANK_REP_REGION"/>
    <property type="match status" value="5"/>
</dbReference>
<dbReference type="SMART" id="SM00248">
    <property type="entry name" value="ANK"/>
    <property type="match status" value="9"/>
</dbReference>
<dbReference type="PROSITE" id="PS50088">
    <property type="entry name" value="ANK_REPEAT"/>
    <property type="match status" value="7"/>
</dbReference>